<dbReference type="KEGG" id="hadh:FRZ61_50330"/>
<keyword evidence="2" id="KW-1185">Reference proteome</keyword>
<gene>
    <name evidence="1" type="ORF">FRZ61_50330</name>
</gene>
<protein>
    <submittedName>
        <fullName evidence="1">Uncharacterized protein</fullName>
    </submittedName>
</protein>
<sequence length="229" mass="24966">MPATWLWDATLGSVMGRSLKKGQTQGAQTQGARMRGSFAVTLVALLVTCGSLASAADPQVPMTVDGSLFNKPPRIKFVQRSAHVREWQVQYRRGDNGHSFYAVVQTANSSDAEFDAPADAQLLFPILFKEALTTDADQAQASLGDSGQGKLWGGTVSYAPARELEENMPVFEDFIPDANGNVSNRATRGPNWNECVMFIWRDTDPVVQIIGCRSLVATVIEVVRARRSC</sequence>
<evidence type="ECO:0000313" key="2">
    <source>
        <dbReference type="Proteomes" id="UP000325797"/>
    </source>
</evidence>
<name>A0A5J6N6E0_9PROT</name>
<accession>A0A5J6N6E0</accession>
<reference evidence="1 2" key="1">
    <citation type="submission" date="2019-08" db="EMBL/GenBank/DDBJ databases">
        <title>Hyperibacter terrae gen. nov., sp. nov. and Hyperibacter viscosus sp. nov., two new members in the family Rhodospirillaceae isolated from the rhizosphere of Hypericum perforatum.</title>
        <authorList>
            <person name="Noviana Z."/>
        </authorList>
    </citation>
    <scope>NUCLEOTIDE SEQUENCE [LARGE SCALE GENOMIC DNA]</scope>
    <source>
        <strain evidence="1 2">R5959</strain>
    </source>
</reference>
<organism evidence="1 2">
    <name type="scientific">Hypericibacter adhaerens</name>
    <dbReference type="NCBI Taxonomy" id="2602016"/>
    <lineage>
        <taxon>Bacteria</taxon>
        <taxon>Pseudomonadati</taxon>
        <taxon>Pseudomonadota</taxon>
        <taxon>Alphaproteobacteria</taxon>
        <taxon>Rhodospirillales</taxon>
        <taxon>Dongiaceae</taxon>
        <taxon>Hypericibacter</taxon>
    </lineage>
</organism>
<proteinExistence type="predicted"/>
<dbReference type="AlphaFoldDB" id="A0A5J6N6E0"/>
<evidence type="ECO:0000313" key="1">
    <source>
        <dbReference type="EMBL" id="QEX25087.1"/>
    </source>
</evidence>
<dbReference type="Proteomes" id="UP000325797">
    <property type="component" value="Chromosome"/>
</dbReference>
<dbReference type="EMBL" id="CP042582">
    <property type="protein sequence ID" value="QEX25087.1"/>
    <property type="molecule type" value="Genomic_DNA"/>
</dbReference>